<dbReference type="FunFam" id="1.10.10.10:FF:000001">
    <property type="entry name" value="LysR family transcriptional regulator"/>
    <property type="match status" value="1"/>
</dbReference>
<evidence type="ECO:0000256" key="1">
    <source>
        <dbReference type="ARBA" id="ARBA00009437"/>
    </source>
</evidence>
<keyword evidence="3" id="KW-0238">DNA-binding</keyword>
<dbReference type="Pfam" id="PF00126">
    <property type="entry name" value="HTH_1"/>
    <property type="match status" value="1"/>
</dbReference>
<keyword evidence="4" id="KW-0804">Transcription</keyword>
<dbReference type="GO" id="GO:0006351">
    <property type="term" value="P:DNA-templated transcription"/>
    <property type="evidence" value="ECO:0007669"/>
    <property type="project" value="TreeGrafter"/>
</dbReference>
<dbReference type="EMBL" id="JALPRX010000073">
    <property type="protein sequence ID" value="MCK8786022.1"/>
    <property type="molecule type" value="Genomic_DNA"/>
</dbReference>
<reference evidence="6" key="1">
    <citation type="submission" date="2022-04" db="EMBL/GenBank/DDBJ databases">
        <title>Roseomonas acroporae sp. nov., isolated from coral Acropora digitifera.</title>
        <authorList>
            <person name="Sun H."/>
        </authorList>
    </citation>
    <scope>NUCLEOTIDE SEQUENCE</scope>
    <source>
        <strain evidence="6">NAR14</strain>
    </source>
</reference>
<feature type="domain" description="HTH lysR-type" evidence="5">
    <location>
        <begin position="1"/>
        <end position="59"/>
    </location>
</feature>
<dbReference type="GO" id="GO:0043565">
    <property type="term" value="F:sequence-specific DNA binding"/>
    <property type="evidence" value="ECO:0007669"/>
    <property type="project" value="TreeGrafter"/>
</dbReference>
<evidence type="ECO:0000256" key="4">
    <source>
        <dbReference type="ARBA" id="ARBA00023163"/>
    </source>
</evidence>
<gene>
    <name evidence="6" type="ORF">M0638_16720</name>
</gene>
<dbReference type="InterPro" id="IPR036388">
    <property type="entry name" value="WH-like_DNA-bd_sf"/>
</dbReference>
<keyword evidence="7" id="KW-1185">Reference proteome</keyword>
<dbReference type="SUPFAM" id="SSF46785">
    <property type="entry name" value="Winged helix' DNA-binding domain"/>
    <property type="match status" value="1"/>
</dbReference>
<dbReference type="Gene3D" id="3.40.190.290">
    <property type="match status" value="1"/>
</dbReference>
<keyword evidence="2" id="KW-0805">Transcription regulation</keyword>
<dbReference type="Proteomes" id="UP001139516">
    <property type="component" value="Unassembled WGS sequence"/>
</dbReference>
<dbReference type="RefSeq" id="WP_248668141.1">
    <property type="nucleotide sequence ID" value="NZ_JALPRX010000073.1"/>
</dbReference>
<evidence type="ECO:0000313" key="6">
    <source>
        <dbReference type="EMBL" id="MCK8786022.1"/>
    </source>
</evidence>
<dbReference type="AlphaFoldDB" id="A0A9X1YA63"/>
<dbReference type="Gene3D" id="1.10.10.10">
    <property type="entry name" value="Winged helix-like DNA-binding domain superfamily/Winged helix DNA-binding domain"/>
    <property type="match status" value="1"/>
</dbReference>
<dbReference type="PROSITE" id="PS50931">
    <property type="entry name" value="HTH_LYSR"/>
    <property type="match status" value="1"/>
</dbReference>
<protein>
    <submittedName>
        <fullName evidence="6">LysR family transcriptional regulator</fullName>
    </submittedName>
</protein>
<dbReference type="Pfam" id="PF03466">
    <property type="entry name" value="LysR_substrate"/>
    <property type="match status" value="1"/>
</dbReference>
<dbReference type="GO" id="GO:0003700">
    <property type="term" value="F:DNA-binding transcription factor activity"/>
    <property type="evidence" value="ECO:0007669"/>
    <property type="project" value="InterPro"/>
</dbReference>
<name>A0A9X1YA63_9PROT</name>
<comment type="similarity">
    <text evidence="1">Belongs to the LysR transcriptional regulatory family.</text>
</comment>
<dbReference type="CDD" id="cd08472">
    <property type="entry name" value="PBP2_CrgA_like_3"/>
    <property type="match status" value="1"/>
</dbReference>
<dbReference type="InterPro" id="IPR005119">
    <property type="entry name" value="LysR_subst-bd"/>
</dbReference>
<dbReference type="InterPro" id="IPR000847">
    <property type="entry name" value="LysR_HTH_N"/>
</dbReference>
<comment type="caution">
    <text evidence="6">The sequence shown here is derived from an EMBL/GenBank/DDBJ whole genome shotgun (WGS) entry which is preliminary data.</text>
</comment>
<dbReference type="FunFam" id="3.40.190.290:FF:000001">
    <property type="entry name" value="Transcriptional regulator, LysR family"/>
    <property type="match status" value="1"/>
</dbReference>
<organism evidence="6 7">
    <name type="scientific">Roseomonas acroporae</name>
    <dbReference type="NCBI Taxonomy" id="2937791"/>
    <lineage>
        <taxon>Bacteria</taxon>
        <taxon>Pseudomonadati</taxon>
        <taxon>Pseudomonadota</taxon>
        <taxon>Alphaproteobacteria</taxon>
        <taxon>Acetobacterales</taxon>
        <taxon>Roseomonadaceae</taxon>
        <taxon>Roseomonas</taxon>
    </lineage>
</organism>
<evidence type="ECO:0000259" key="5">
    <source>
        <dbReference type="PROSITE" id="PS50931"/>
    </source>
</evidence>
<dbReference type="SUPFAM" id="SSF53850">
    <property type="entry name" value="Periplasmic binding protein-like II"/>
    <property type="match status" value="1"/>
</dbReference>
<dbReference type="PANTHER" id="PTHR30537">
    <property type="entry name" value="HTH-TYPE TRANSCRIPTIONAL REGULATOR"/>
    <property type="match status" value="1"/>
</dbReference>
<accession>A0A9X1YA63</accession>
<evidence type="ECO:0000313" key="7">
    <source>
        <dbReference type="Proteomes" id="UP001139516"/>
    </source>
</evidence>
<dbReference type="InterPro" id="IPR036390">
    <property type="entry name" value="WH_DNA-bd_sf"/>
</dbReference>
<proteinExistence type="inferred from homology"/>
<dbReference type="PANTHER" id="PTHR30537:SF72">
    <property type="entry name" value="LYSR FAMILY TRANSCRIPTIONAL REGULATOR"/>
    <property type="match status" value="1"/>
</dbReference>
<evidence type="ECO:0000256" key="3">
    <source>
        <dbReference type="ARBA" id="ARBA00023125"/>
    </source>
</evidence>
<evidence type="ECO:0000256" key="2">
    <source>
        <dbReference type="ARBA" id="ARBA00023015"/>
    </source>
</evidence>
<sequence length="303" mass="32987">MDRLDQLRVFARVVECESFTRAADTLRMPRSSVSTAVQALEVRLGARLLHRTTRRLALTEEGSLFYERCVRLLGDHEEAEALFRRDGAPAQGRLRITVPGRFGRLVLAPALPEFLARHPGIALEMSVTDRPVDLLQEGIDAAIRVGALGDTSLIARPVGALPLVSCASPDYLARHGTPRTPADLAGHQVVGYASPASGRVEPWEYARGGEVRTLSPPRRVTVNCAESYIACCLAGLGLIQVPAYDVRAHLEAGELVAVLPDYAAPPMPLAFVYPHRHLSRRLRTFLDWAVPLLRTRVLGAGGG</sequence>
<dbReference type="InterPro" id="IPR058163">
    <property type="entry name" value="LysR-type_TF_proteobact-type"/>
</dbReference>